<name>A0A385EF13_9CAUD</name>
<evidence type="ECO:0000313" key="3">
    <source>
        <dbReference type="EMBL" id="AXQ70115.1"/>
    </source>
</evidence>
<proteinExistence type="predicted"/>
<sequence length="218" mass="24990">MPRTVTKQVYTFKELNPKAKQKAIEWYRGLNDQDSGWWDFVYDEADRIAEAFGITLRRKEAGKPNSGPDIMFTGFWSQGDGACFQGRYESPQTPAVEAFAALGIEDATLKALAARLDALSAKVRLISTVKHSGHYYHEYCTDFETERMVPDDAGDDFDIYDFDHEDEKELIDILRSFMKWIYRQLEAVDEDRNSDETISETLTDSDYEFEADGSPTND</sequence>
<evidence type="ECO:0000256" key="1">
    <source>
        <dbReference type="SAM" id="MobiDB-lite"/>
    </source>
</evidence>
<reference evidence="2" key="2">
    <citation type="submission" date="2018-07" db="EMBL/GenBank/DDBJ databases">
        <authorList>
            <person name="Wilson K.M."/>
            <person name="Ely B."/>
        </authorList>
    </citation>
    <scope>NUCLEOTIDE SEQUENCE</scope>
</reference>
<keyword evidence="4" id="KW-1185">Reference proteome</keyword>
<dbReference type="Proteomes" id="UP000259683">
    <property type="component" value="Segment"/>
</dbReference>
<evidence type="ECO:0008006" key="5">
    <source>
        <dbReference type="Google" id="ProtNLM"/>
    </source>
</evidence>
<reference evidence="2" key="3">
    <citation type="submission" date="2021-07" db="EMBL/GenBank/DDBJ databases">
        <title>Giant CbK-like Caulobacter bacteriophages have genetically divergent genomes.</title>
        <authorList>
            <person name="Wilson K."/>
            <person name="Ely B."/>
        </authorList>
    </citation>
    <scope>NUCLEOTIDE SEQUENCE</scope>
</reference>
<reference evidence="4" key="1">
    <citation type="submission" date="2018-07" db="EMBL/GenBank/DDBJ databases">
        <title>Giant CbK-like Caulobacter bacteriophages have genetically divergent genomes.</title>
        <authorList>
            <person name="Wilson K.M."/>
            <person name="Ely B."/>
        </authorList>
    </citation>
    <scope>NUCLEOTIDE SEQUENCE [LARGE SCALE GENOMIC DNA]</scope>
</reference>
<dbReference type="EMBL" id="MH588547">
    <property type="protein sequence ID" value="AXQ70115.1"/>
    <property type="molecule type" value="Genomic_DNA"/>
</dbReference>
<dbReference type="EMBL" id="MH588547">
    <property type="protein sequence ID" value="AXQ69615.1"/>
    <property type="molecule type" value="Genomic_DNA"/>
</dbReference>
<evidence type="ECO:0000313" key="4">
    <source>
        <dbReference type="Proteomes" id="UP000259683"/>
    </source>
</evidence>
<protein>
    <recommendedName>
        <fullName evidence="5">Antitoxin of toxin-antitoxin stability system</fullName>
    </recommendedName>
</protein>
<organism evidence="2 4">
    <name type="scientific">Caulobacter phage CcrSC</name>
    <dbReference type="NCBI Taxonomy" id="2283272"/>
    <lineage>
        <taxon>Viruses</taxon>
        <taxon>Duplodnaviria</taxon>
        <taxon>Heunggongvirae</taxon>
        <taxon>Uroviricota</taxon>
        <taxon>Caudoviricetes</taxon>
        <taxon>Jeanschmidtviridae</taxon>
        <taxon>Bertelyvirus</taxon>
        <taxon>Bertelyvirus SC</taxon>
    </lineage>
</organism>
<gene>
    <name evidence="2" type="ORF">CcrSC_gp033</name>
    <name evidence="3" type="ORF">CcrSC_gp533</name>
</gene>
<evidence type="ECO:0000313" key="2">
    <source>
        <dbReference type="EMBL" id="AXQ69615.1"/>
    </source>
</evidence>
<accession>A0A385EF13</accession>
<feature type="region of interest" description="Disordered" evidence="1">
    <location>
        <begin position="190"/>
        <end position="218"/>
    </location>
</feature>